<name>U3CFD4_9VIBR</name>
<sequence length="109" mass="12143">MNMAKLTLLKNSISTDAANDELGMVNKHALLRGEASTIENYLTQKARKIAREQGNTDTNEGMISTYKTFLTQFVSESELEKETSDVPAIYLEQMSSLIGFQAGKAWYSL</sequence>
<dbReference type="EMBL" id="BATM01000021">
    <property type="protein sequence ID" value="GAD79949.1"/>
    <property type="molecule type" value="Genomic_DNA"/>
</dbReference>
<reference evidence="1 2" key="1">
    <citation type="submission" date="2013-09" db="EMBL/GenBank/DDBJ databases">
        <title>Whole genome shotgun sequence of Vibrio ezurae NBRC 102218.</title>
        <authorList>
            <person name="Yoshida I."/>
            <person name="Hosoyama A."/>
            <person name="Numata M."/>
            <person name="Hashimoto M."/>
            <person name="Hosoyama Y."/>
            <person name="Tsuchikane K."/>
            <person name="Noguchi M."/>
            <person name="Hirakata S."/>
            <person name="Ichikawa N."/>
            <person name="Ohji S."/>
            <person name="Yamazoe A."/>
            <person name="Fujita N."/>
        </authorList>
    </citation>
    <scope>NUCLEOTIDE SEQUENCE [LARGE SCALE GENOMIC DNA]</scope>
    <source>
        <strain evidence="1 2">NBRC 102218</strain>
    </source>
</reference>
<organism evidence="1 2">
    <name type="scientific">Vibrio ezurae NBRC 102218</name>
    <dbReference type="NCBI Taxonomy" id="1219080"/>
    <lineage>
        <taxon>Bacteria</taxon>
        <taxon>Pseudomonadati</taxon>
        <taxon>Pseudomonadota</taxon>
        <taxon>Gammaproteobacteria</taxon>
        <taxon>Vibrionales</taxon>
        <taxon>Vibrionaceae</taxon>
        <taxon>Vibrio</taxon>
    </lineage>
</organism>
<gene>
    <name evidence="1" type="ORF">VEZ01S_21_00710</name>
</gene>
<dbReference type="AlphaFoldDB" id="U3CFD4"/>
<accession>U3CFD4</accession>
<dbReference type="OrthoDB" id="5875131at2"/>
<dbReference type="Proteomes" id="UP000016562">
    <property type="component" value="Unassembled WGS sequence"/>
</dbReference>
<protein>
    <submittedName>
        <fullName evidence="1">Uncharacterized protein</fullName>
    </submittedName>
</protein>
<dbReference type="eggNOG" id="ENOG5031NSG">
    <property type="taxonomic scope" value="Bacteria"/>
</dbReference>
<evidence type="ECO:0000313" key="1">
    <source>
        <dbReference type="EMBL" id="GAD79949.1"/>
    </source>
</evidence>
<evidence type="ECO:0000313" key="2">
    <source>
        <dbReference type="Proteomes" id="UP000016562"/>
    </source>
</evidence>
<keyword evidence="2" id="KW-1185">Reference proteome</keyword>
<comment type="caution">
    <text evidence="1">The sequence shown here is derived from an EMBL/GenBank/DDBJ whole genome shotgun (WGS) entry which is preliminary data.</text>
</comment>
<proteinExistence type="predicted"/>